<name>A0A0H4WM08_9BACT</name>
<dbReference type="PATRIC" id="fig|1297742.4.peg.718"/>
<reference evidence="1 2" key="1">
    <citation type="journal article" date="2016" name="PLoS ONE">
        <title>Complete Genome Sequence and Comparative Genomics of a Novel Myxobacterium Myxococcus hansupus.</title>
        <authorList>
            <person name="Sharma G."/>
            <person name="Narwani T."/>
            <person name="Subramanian S."/>
        </authorList>
    </citation>
    <scope>NUCLEOTIDE SEQUENCE [LARGE SCALE GENOMIC DNA]</scope>
    <source>
        <strain evidence="2">mixupus</strain>
    </source>
</reference>
<dbReference type="eggNOG" id="ENOG5030UD8">
    <property type="taxonomic scope" value="Bacteria"/>
</dbReference>
<dbReference type="RefSeq" id="WP_002635929.1">
    <property type="nucleotide sequence ID" value="NZ_CP012109.1"/>
</dbReference>
<sequence length="121" mass="12820">MSDEKVRYGRSQKFQLSAKGTEAVASYSAVIEAAKAGTGRAQFDAARATWGASLGLAAEDGLYLVEFEAGGRTISEAARNLEACDTTPKAVKDAVERLLKCGMLEPLPAPPPPAAPPRRLW</sequence>
<protein>
    <submittedName>
        <fullName evidence="1">Uncharacterized protein</fullName>
    </submittedName>
</protein>
<dbReference type="KEGG" id="mym:A176_000706"/>
<dbReference type="Proteomes" id="UP000009026">
    <property type="component" value="Chromosome"/>
</dbReference>
<evidence type="ECO:0000313" key="2">
    <source>
        <dbReference type="Proteomes" id="UP000009026"/>
    </source>
</evidence>
<gene>
    <name evidence="1" type="ORF">A176_000706</name>
</gene>
<dbReference type="EMBL" id="CP012109">
    <property type="protein sequence ID" value="AKQ63794.1"/>
    <property type="molecule type" value="Genomic_DNA"/>
</dbReference>
<keyword evidence="2" id="KW-1185">Reference proteome</keyword>
<dbReference type="OrthoDB" id="5522512at2"/>
<evidence type="ECO:0000313" key="1">
    <source>
        <dbReference type="EMBL" id="AKQ63794.1"/>
    </source>
</evidence>
<proteinExistence type="predicted"/>
<accession>A0A0H4WM08</accession>
<organism evidence="1 2">
    <name type="scientific">Pseudomyxococcus hansupus</name>
    <dbReference type="NCBI Taxonomy" id="1297742"/>
    <lineage>
        <taxon>Bacteria</taxon>
        <taxon>Pseudomonadati</taxon>
        <taxon>Myxococcota</taxon>
        <taxon>Myxococcia</taxon>
        <taxon>Myxococcales</taxon>
        <taxon>Cystobacterineae</taxon>
        <taxon>Myxococcaceae</taxon>
        <taxon>Pseudomyxococcus</taxon>
    </lineage>
</organism>
<dbReference type="AlphaFoldDB" id="A0A0H4WM08"/>